<keyword evidence="2" id="KW-1185">Reference proteome</keyword>
<accession>A0AAD7HRQ5</accession>
<dbReference type="AlphaFoldDB" id="A0AAD7HRQ5"/>
<dbReference type="EMBL" id="JARJLG010000216">
    <property type="protein sequence ID" value="KAJ7726825.1"/>
    <property type="molecule type" value="Genomic_DNA"/>
</dbReference>
<name>A0AAD7HRQ5_9AGAR</name>
<evidence type="ECO:0000313" key="2">
    <source>
        <dbReference type="Proteomes" id="UP001215280"/>
    </source>
</evidence>
<proteinExistence type="predicted"/>
<organism evidence="1 2">
    <name type="scientific">Mycena maculata</name>
    <dbReference type="NCBI Taxonomy" id="230809"/>
    <lineage>
        <taxon>Eukaryota</taxon>
        <taxon>Fungi</taxon>
        <taxon>Dikarya</taxon>
        <taxon>Basidiomycota</taxon>
        <taxon>Agaricomycotina</taxon>
        <taxon>Agaricomycetes</taxon>
        <taxon>Agaricomycetidae</taxon>
        <taxon>Agaricales</taxon>
        <taxon>Marasmiineae</taxon>
        <taxon>Mycenaceae</taxon>
        <taxon>Mycena</taxon>
    </lineage>
</organism>
<dbReference type="Proteomes" id="UP001215280">
    <property type="component" value="Unassembled WGS sequence"/>
</dbReference>
<gene>
    <name evidence="1" type="ORF">DFH07DRAFT_782614</name>
</gene>
<reference evidence="1" key="1">
    <citation type="submission" date="2023-03" db="EMBL/GenBank/DDBJ databases">
        <title>Massive genome expansion in bonnet fungi (Mycena s.s.) driven by repeated elements and novel gene families across ecological guilds.</title>
        <authorList>
            <consortium name="Lawrence Berkeley National Laboratory"/>
            <person name="Harder C.B."/>
            <person name="Miyauchi S."/>
            <person name="Viragh M."/>
            <person name="Kuo A."/>
            <person name="Thoen E."/>
            <person name="Andreopoulos B."/>
            <person name="Lu D."/>
            <person name="Skrede I."/>
            <person name="Drula E."/>
            <person name="Henrissat B."/>
            <person name="Morin E."/>
            <person name="Kohler A."/>
            <person name="Barry K."/>
            <person name="LaButti K."/>
            <person name="Morin E."/>
            <person name="Salamov A."/>
            <person name="Lipzen A."/>
            <person name="Mereny Z."/>
            <person name="Hegedus B."/>
            <person name="Baldrian P."/>
            <person name="Stursova M."/>
            <person name="Weitz H."/>
            <person name="Taylor A."/>
            <person name="Grigoriev I.V."/>
            <person name="Nagy L.G."/>
            <person name="Martin F."/>
            <person name="Kauserud H."/>
        </authorList>
    </citation>
    <scope>NUCLEOTIDE SEQUENCE</scope>
    <source>
        <strain evidence="1">CBHHK188m</strain>
    </source>
</reference>
<sequence>MVPEAAQAVLAPCFYWPIQSPNRFTFPSGAWTNASAGIFDRGCFELAADARRKNWTPKTAEAVNTPASIIYPAQDQVHRRVGHRLWQWNGGRDCLQVVNAGLAWGEEREDSPSTRTAGSTEYCLGHARYNGVNRKRRLGEFRVWWRRPSVNRGDVRASVRPGCRAMRRADATVEQGKRRVLQWVQDVFPWPLDPDIGGRITDSGSGPRNEPRSIPGRLGVLMVWGHLSVKGAGKAPRGKRRRGCPQTSYAVARPPADCGRRFMPCAAPAGLPLHPEMVVDSLCRKSGGMTGHERDVFTPTRVPAPSFPPVAWWFKERGHPEFSTHTISIISGPYAISGLQAHSPPTTSTFFEFYSVHLDSGAARAR</sequence>
<protein>
    <submittedName>
        <fullName evidence="1">Uncharacterized protein</fullName>
    </submittedName>
</protein>
<evidence type="ECO:0000313" key="1">
    <source>
        <dbReference type="EMBL" id="KAJ7726825.1"/>
    </source>
</evidence>
<comment type="caution">
    <text evidence="1">The sequence shown here is derived from an EMBL/GenBank/DDBJ whole genome shotgun (WGS) entry which is preliminary data.</text>
</comment>